<evidence type="ECO:0000256" key="1">
    <source>
        <dbReference type="ARBA" id="ARBA00004167"/>
    </source>
</evidence>
<protein>
    <submittedName>
        <fullName evidence="6">Uncharacterized protein</fullName>
    </submittedName>
</protein>
<dbReference type="OrthoDB" id="10052506at2759"/>
<name>A0A3P7FLK1_WUCBA</name>
<dbReference type="InParanoid" id="A0A3P7FLK1"/>
<organism evidence="6 7">
    <name type="scientific">Wuchereria bancrofti</name>
    <dbReference type="NCBI Taxonomy" id="6293"/>
    <lineage>
        <taxon>Eukaryota</taxon>
        <taxon>Metazoa</taxon>
        <taxon>Ecdysozoa</taxon>
        <taxon>Nematoda</taxon>
        <taxon>Chromadorea</taxon>
        <taxon>Rhabditida</taxon>
        <taxon>Spirurina</taxon>
        <taxon>Spiruromorpha</taxon>
        <taxon>Filarioidea</taxon>
        <taxon>Onchocercidae</taxon>
        <taxon>Wuchereria</taxon>
    </lineage>
</organism>
<comment type="subcellular location">
    <subcellularLocation>
        <location evidence="1">Membrane</location>
        <topology evidence="1">Single-pass membrane protein</topology>
    </subcellularLocation>
</comment>
<proteinExistence type="inferred from homology"/>
<keyword evidence="3" id="KW-0812">Transmembrane</keyword>
<dbReference type="GO" id="GO:0016020">
    <property type="term" value="C:membrane"/>
    <property type="evidence" value="ECO:0007669"/>
    <property type="project" value="UniProtKB-SubCell"/>
</dbReference>
<reference evidence="6 7" key="1">
    <citation type="submission" date="2018-11" db="EMBL/GenBank/DDBJ databases">
        <authorList>
            <consortium name="Pathogen Informatics"/>
        </authorList>
    </citation>
    <scope>NUCLEOTIDE SEQUENCE [LARGE SCALE GENOMIC DNA]</scope>
</reference>
<keyword evidence="7" id="KW-1185">Reference proteome</keyword>
<dbReference type="Proteomes" id="UP000270924">
    <property type="component" value="Unassembled WGS sequence"/>
</dbReference>
<evidence type="ECO:0000313" key="7">
    <source>
        <dbReference type="Proteomes" id="UP000270924"/>
    </source>
</evidence>
<sequence>MDPSYHRYIFNPVQIRLTLATLEIHIQPPPQHLTILNHSTTITSIGEEMEEKIAIEKQTAANAMTLQYSISFENVASFNRYSKILVMPFVVVIGTVGYFMEQKFSTPKKIPYLDASVKEGREKRQMEIELDSEYGTPMDITKIKSKIVPESSLLLNTGRKGLIDNESRC</sequence>
<accession>A0A3P7FLK1</accession>
<evidence type="ECO:0000256" key="3">
    <source>
        <dbReference type="ARBA" id="ARBA00022692"/>
    </source>
</evidence>
<evidence type="ECO:0000256" key="4">
    <source>
        <dbReference type="ARBA" id="ARBA00022989"/>
    </source>
</evidence>
<comment type="similarity">
    <text evidence="2">Belongs to the SMIM12 family.</text>
</comment>
<evidence type="ECO:0000256" key="2">
    <source>
        <dbReference type="ARBA" id="ARBA00007304"/>
    </source>
</evidence>
<dbReference type="AlphaFoldDB" id="A0A3P7FLK1"/>
<dbReference type="Pfam" id="PF15990">
    <property type="entry name" value="UPF0767"/>
    <property type="match status" value="1"/>
</dbReference>
<dbReference type="InterPro" id="IPR031933">
    <property type="entry name" value="UPF0767"/>
</dbReference>
<evidence type="ECO:0000313" key="6">
    <source>
        <dbReference type="EMBL" id="VDM11648.1"/>
    </source>
</evidence>
<keyword evidence="5" id="KW-0472">Membrane</keyword>
<evidence type="ECO:0000256" key="5">
    <source>
        <dbReference type="ARBA" id="ARBA00023136"/>
    </source>
</evidence>
<keyword evidence="4" id="KW-1133">Transmembrane helix</keyword>
<gene>
    <name evidence="6" type="ORF">WBA_LOCUS5034</name>
</gene>
<dbReference type="EMBL" id="UYWW01002320">
    <property type="protein sequence ID" value="VDM11648.1"/>
    <property type="molecule type" value="Genomic_DNA"/>
</dbReference>